<comment type="caution">
    <text evidence="11">The sequence shown here is derived from an EMBL/GenBank/DDBJ whole genome shotgun (WGS) entry which is preliminary data.</text>
</comment>
<feature type="compositionally biased region" description="Basic residues" evidence="8">
    <location>
        <begin position="313"/>
        <end position="326"/>
    </location>
</feature>
<keyword evidence="2" id="KW-0678">Repressor</keyword>
<proteinExistence type="predicted"/>
<keyword evidence="12" id="KW-1185">Reference proteome</keyword>
<feature type="compositionally biased region" description="Polar residues" evidence="8">
    <location>
        <begin position="1259"/>
        <end position="1268"/>
    </location>
</feature>
<feature type="region of interest" description="Disordered" evidence="8">
    <location>
        <begin position="575"/>
        <end position="690"/>
    </location>
</feature>
<feature type="region of interest" description="Disordered" evidence="8">
    <location>
        <begin position="219"/>
        <end position="283"/>
    </location>
</feature>
<feature type="region of interest" description="Disordered" evidence="8">
    <location>
        <begin position="1589"/>
        <end position="1621"/>
    </location>
</feature>
<dbReference type="PROSITE" id="PS00028">
    <property type="entry name" value="ZINC_FINGER_C2H2_1"/>
    <property type="match status" value="1"/>
</dbReference>
<evidence type="ECO:0000256" key="9">
    <source>
        <dbReference type="SAM" id="Phobius"/>
    </source>
</evidence>
<feature type="domain" description="C2H2-type" evidence="10">
    <location>
        <begin position="1433"/>
        <end position="1463"/>
    </location>
</feature>
<dbReference type="InterPro" id="IPR013907">
    <property type="entry name" value="Sds3"/>
</dbReference>
<feature type="transmembrane region" description="Helical" evidence="9">
    <location>
        <begin position="800"/>
        <end position="819"/>
    </location>
</feature>
<evidence type="ECO:0000256" key="1">
    <source>
        <dbReference type="ARBA" id="ARBA00004123"/>
    </source>
</evidence>
<feature type="compositionally biased region" description="Low complexity" evidence="8">
    <location>
        <begin position="723"/>
        <end position="735"/>
    </location>
</feature>
<feature type="coiled-coil region" evidence="7">
    <location>
        <begin position="361"/>
        <end position="388"/>
    </location>
</feature>
<dbReference type="InterPro" id="IPR013087">
    <property type="entry name" value="Znf_C2H2_type"/>
</dbReference>
<feature type="compositionally biased region" description="Low complexity" evidence="8">
    <location>
        <begin position="641"/>
        <end position="650"/>
    </location>
</feature>
<feature type="compositionally biased region" description="Basic and acidic residues" evidence="8">
    <location>
        <begin position="30"/>
        <end position="39"/>
    </location>
</feature>
<reference evidence="11" key="1">
    <citation type="submission" date="2019-04" db="EMBL/GenBank/DDBJ databases">
        <title>Sequencing of skin fungus with MAO and IRED activity.</title>
        <authorList>
            <person name="Marsaioli A.J."/>
            <person name="Bonatto J.M.C."/>
            <person name="Reis Junior O."/>
        </authorList>
    </citation>
    <scope>NUCLEOTIDE SEQUENCE</scope>
    <source>
        <strain evidence="11">28M1</strain>
    </source>
</reference>
<dbReference type="EMBL" id="SWKV01000004">
    <property type="protein sequence ID" value="KAF3046452.1"/>
    <property type="molecule type" value="Genomic_DNA"/>
</dbReference>
<keyword evidence="3" id="KW-0805">Transcription regulation</keyword>
<organism evidence="11 12">
    <name type="scientific">Didymella heteroderae</name>
    <dbReference type="NCBI Taxonomy" id="1769908"/>
    <lineage>
        <taxon>Eukaryota</taxon>
        <taxon>Fungi</taxon>
        <taxon>Dikarya</taxon>
        <taxon>Ascomycota</taxon>
        <taxon>Pezizomycotina</taxon>
        <taxon>Dothideomycetes</taxon>
        <taxon>Pleosporomycetidae</taxon>
        <taxon>Pleosporales</taxon>
        <taxon>Pleosporineae</taxon>
        <taxon>Didymellaceae</taxon>
        <taxon>Didymella</taxon>
    </lineage>
</organism>
<feature type="compositionally biased region" description="Acidic residues" evidence="8">
    <location>
        <begin position="271"/>
        <end position="283"/>
    </location>
</feature>
<dbReference type="SMART" id="SM00355">
    <property type="entry name" value="ZnF_C2H2"/>
    <property type="match status" value="5"/>
</dbReference>
<protein>
    <recommendedName>
        <fullName evidence="10">C2H2-type domain-containing protein</fullName>
    </recommendedName>
</protein>
<evidence type="ECO:0000256" key="8">
    <source>
        <dbReference type="SAM" id="MobiDB-lite"/>
    </source>
</evidence>
<dbReference type="OrthoDB" id="20886at2759"/>
<feature type="compositionally biased region" description="Low complexity" evidence="8">
    <location>
        <begin position="1395"/>
        <end position="1407"/>
    </location>
</feature>
<feature type="region of interest" description="Disordered" evidence="8">
    <location>
        <begin position="97"/>
        <end position="203"/>
    </location>
</feature>
<feature type="region of interest" description="Disordered" evidence="8">
    <location>
        <begin position="1259"/>
        <end position="1347"/>
    </location>
</feature>
<evidence type="ECO:0000256" key="7">
    <source>
        <dbReference type="SAM" id="Coils"/>
    </source>
</evidence>
<accession>A0A9P4X0F6</accession>
<keyword evidence="6" id="KW-0863">Zinc-finger</keyword>
<feature type="region of interest" description="Disordered" evidence="8">
    <location>
        <begin position="1029"/>
        <end position="1057"/>
    </location>
</feature>
<keyword evidence="9" id="KW-0812">Transmembrane</keyword>
<keyword evidence="9" id="KW-0472">Membrane</keyword>
<keyword evidence="9" id="KW-1133">Transmembrane helix</keyword>
<evidence type="ECO:0000256" key="4">
    <source>
        <dbReference type="ARBA" id="ARBA00023163"/>
    </source>
</evidence>
<feature type="compositionally biased region" description="Polar residues" evidence="8">
    <location>
        <begin position="1313"/>
        <end position="1337"/>
    </location>
</feature>
<evidence type="ECO:0000256" key="6">
    <source>
        <dbReference type="PROSITE-ProRule" id="PRU00042"/>
    </source>
</evidence>
<dbReference type="Pfam" id="PF20345">
    <property type="entry name" value="DUF6640"/>
    <property type="match status" value="1"/>
</dbReference>
<dbReference type="GO" id="GO:0008270">
    <property type="term" value="F:zinc ion binding"/>
    <property type="evidence" value="ECO:0007669"/>
    <property type="project" value="UniProtKB-KW"/>
</dbReference>
<gene>
    <name evidence="11" type="ORF">E8E12_009477</name>
</gene>
<feature type="region of interest" description="Disordered" evidence="8">
    <location>
        <begin position="1"/>
        <end position="77"/>
    </location>
</feature>
<keyword evidence="7" id="KW-0175">Coiled coil</keyword>
<evidence type="ECO:0000313" key="11">
    <source>
        <dbReference type="EMBL" id="KAF3046452.1"/>
    </source>
</evidence>
<keyword evidence="5" id="KW-0539">Nucleus</keyword>
<dbReference type="GO" id="GO:0010468">
    <property type="term" value="P:regulation of gene expression"/>
    <property type="evidence" value="ECO:0007669"/>
    <property type="project" value="UniProtKB-ARBA"/>
</dbReference>
<feature type="region of interest" description="Disordered" evidence="8">
    <location>
        <begin position="308"/>
        <end position="332"/>
    </location>
</feature>
<evidence type="ECO:0000259" key="10">
    <source>
        <dbReference type="PROSITE" id="PS50157"/>
    </source>
</evidence>
<dbReference type="PROSITE" id="PS50157">
    <property type="entry name" value="ZINC_FINGER_C2H2_2"/>
    <property type="match status" value="1"/>
</dbReference>
<feature type="region of interest" description="Disordered" evidence="8">
    <location>
        <begin position="703"/>
        <end position="735"/>
    </location>
</feature>
<dbReference type="SMART" id="SM01401">
    <property type="entry name" value="Sds3"/>
    <property type="match status" value="1"/>
</dbReference>
<dbReference type="Proteomes" id="UP000758155">
    <property type="component" value="Unassembled WGS sequence"/>
</dbReference>
<feature type="compositionally biased region" description="Low complexity" evidence="8">
    <location>
        <begin position="57"/>
        <end position="77"/>
    </location>
</feature>
<feature type="compositionally biased region" description="Acidic residues" evidence="8">
    <location>
        <begin position="189"/>
        <end position="202"/>
    </location>
</feature>
<feature type="compositionally biased region" description="Basic and acidic residues" evidence="8">
    <location>
        <begin position="1607"/>
        <end position="1621"/>
    </location>
</feature>
<feature type="compositionally biased region" description="Polar residues" evidence="8">
    <location>
        <begin position="1037"/>
        <end position="1054"/>
    </location>
</feature>
<feature type="compositionally biased region" description="Low complexity" evidence="8">
    <location>
        <begin position="1269"/>
        <end position="1282"/>
    </location>
</feature>
<name>A0A9P4X0F6_9PLEO</name>
<sequence length="1621" mass="180632">MGATTVAPTITNDDVTNDSATNDVNAAPRETVEKDEPRRPSPATTPTRRPEVEELSPVTRPRPAIAAPTIASAVPAPTIITTDPIAAAEVLNTLDDHADDRSSSLSELGDASDVESEQPTPRPTATADINENDSEAETERLEVTPRKLMRTVTDTSLASEALYARTPSKLMHSKTIEHDESAPPTPSDLAEDEIMEDADEAQDPLHALSLAAASEAASLELAGKKRKRVSARGTPIDDQNEEPARKRSASAKVATYNGTADDVIESSERPDAEDELDHAEERLDDIEREQMDLEERQANLAAEAVSELATVAKHTKPRKGGRRGKRKAEDSSYAYAEALATTETVEGDVDVDDNEEDSAALDEEVSKKKSAIDELAKIEKKFKLFREKLCDEQIAQYERELEMLKQPDCQHPEYLAMIKCIDDRRAEKIDYERTLLQLKQENLVIITAAQRHQMHSQYIQTVRDLREDIIAECNQRVFELQRGRRSLGCDETEYMIKLPEKRSDQIKQQTAYNLEVSILSGVAKYVGFPAAPDISAARPSEIDEDLRAMKIATRPTLPVPPPSFRTYNQRTTADEVAAESEFLESTPWANPRHPSHQETRSQQESRFAPGPSRVPSYQTPAGQRRIVDLNAPNGSASTIEANSNPPSSNAHNTNGRIGESESPVMQMKRPPSEYPSYNDTPGAHPRNMGVLGRETYPILSSPAAQHAEPHLHEPPTQRWGVTSGSPAMPSGPPGARAPLTQRNGLGMSMSTAPIFTLGKSIILAVNLITLAGPFLADWNETHIYNPNWPPHARYHNGQTMSMGAFISLITFYVIFYLLPSSTSVKEQKLHLTWVLVSQNLIYLSSLSGILYPGASWMDPQFGDGKPQLYAFPGLLLLLWVNMSQQFNMNPSINLSYVDDTGYQGRANQYQDAFFHDWSFPSARISINSVPSPTATVRSAPAPITVNRMSLEQSSKNVQYYNIDPNLHNARFLAPPGGQSAPLSQDHVEPIADPIIRFHQGDDPWNPMKYTNSGSGRDAFNQPHRSFRQYRQGPASDLGSNARVSDSGYHTQPPQSIGHVDQELPPELLLQTKTMNVQSTPSDSHEMQRNPSDQRKHMLKHIKSFVCTEEGCKRGGKGFSTVNDLDRHKKSVHGIGLAKSKSYRCAADGCQNKLKVWPRLDNFKQHVDRMHKGEDLIHLIKRSEFVLQDPQTAMQSEPAIDPSHLVSGMDTQTAMTTMDSNDGTLSMSMQHCVYPPFVSISGQSRSGALQLSPSAQLSNVSFSQPSVPNFESTTQESSSSQSFTGLDVDAANCPSVHQRSQRVSSVGKVVKPTQVRSSRLAKSSVLQVGLSSAPQTKSEQQRQRLDLDELNKLPKAKLQELLRQLFESQQQAGDSETGNVRDQVRQRPKPPRSPERSSTQGSTSSAQQCPYQNCSFSGRNCDLNKHMKRHTKPYGCTYPKCYQKFGAKSDWKRHENSQHFQQETFRCDLPHPMEICGQHFYVPAKFRNHLELEHKVVSERVQEIIDRCKIGKNCQGQYWCGFCCAIVPLKTTRNSAWDERFDHIATHFEKDIPKKNIDDWICVEENKTKKKLQEEMLLAKEWSSVDVEELDDNAALERPPPMTAQIPEQKESKRHEQSSGIV</sequence>
<feature type="compositionally biased region" description="Polar residues" evidence="8">
    <location>
        <begin position="1367"/>
        <end position="1379"/>
    </location>
</feature>
<dbReference type="Gene3D" id="3.30.160.60">
    <property type="entry name" value="Classic Zinc Finger"/>
    <property type="match status" value="2"/>
</dbReference>
<comment type="subcellular location">
    <subcellularLocation>
        <location evidence="1">Nucleus</location>
    </subcellularLocation>
</comment>
<evidence type="ECO:0000256" key="2">
    <source>
        <dbReference type="ARBA" id="ARBA00022491"/>
    </source>
</evidence>
<feature type="region of interest" description="Disordered" evidence="8">
    <location>
        <begin position="1367"/>
        <end position="1408"/>
    </location>
</feature>
<evidence type="ECO:0000256" key="5">
    <source>
        <dbReference type="ARBA" id="ARBA00023242"/>
    </source>
</evidence>
<evidence type="ECO:0000256" key="3">
    <source>
        <dbReference type="ARBA" id="ARBA00023015"/>
    </source>
</evidence>
<dbReference type="InterPro" id="IPR046580">
    <property type="entry name" value="DUF6640"/>
</dbReference>
<feature type="compositionally biased region" description="Basic and acidic residues" evidence="8">
    <location>
        <begin position="1338"/>
        <end position="1347"/>
    </location>
</feature>
<keyword evidence="4" id="KW-0804">Transcription</keyword>
<feature type="compositionally biased region" description="Polar residues" evidence="8">
    <location>
        <begin position="1"/>
        <end position="24"/>
    </location>
</feature>
<feature type="compositionally biased region" description="Low complexity" evidence="8">
    <location>
        <begin position="1294"/>
        <end position="1305"/>
    </location>
</feature>
<keyword evidence="6" id="KW-0862">Zinc</keyword>
<evidence type="ECO:0000313" key="12">
    <source>
        <dbReference type="Proteomes" id="UP000758155"/>
    </source>
</evidence>
<dbReference type="Pfam" id="PF08598">
    <property type="entry name" value="Sds3"/>
    <property type="match status" value="1"/>
</dbReference>
<dbReference type="GO" id="GO:0005654">
    <property type="term" value="C:nucleoplasm"/>
    <property type="evidence" value="ECO:0007669"/>
    <property type="project" value="UniProtKB-ARBA"/>
</dbReference>
<dbReference type="PANTHER" id="PTHR21964">
    <property type="entry name" value="BREAST CANCER METASTASIS-SUPPRESSOR 1"/>
    <property type="match status" value="1"/>
</dbReference>
<keyword evidence="6" id="KW-0479">Metal-binding</keyword>